<dbReference type="GO" id="GO:0008241">
    <property type="term" value="F:peptidyl-dipeptidase activity"/>
    <property type="evidence" value="ECO:0007669"/>
    <property type="project" value="UniProtKB-EC"/>
</dbReference>
<keyword evidence="6" id="KW-0645">Protease</keyword>
<evidence type="ECO:0000256" key="6">
    <source>
        <dbReference type="ARBA" id="ARBA00022670"/>
    </source>
</evidence>
<dbReference type="GO" id="GO:0008236">
    <property type="term" value="F:serine-type peptidase activity"/>
    <property type="evidence" value="ECO:0007669"/>
    <property type="project" value="UniProtKB-KW"/>
</dbReference>
<comment type="catalytic activity">
    <reaction evidence="1">
        <text>[L-4-(L-arginin-2-N-yl)aspartate](n) + H2O = [L-4-(L-arginin-2-N-yl)aspartate](n-1) + L-4-(L-arginin-2-N-yl)aspartate</text>
        <dbReference type="Rhea" id="RHEA:12845"/>
        <dbReference type="Rhea" id="RHEA-COMP:13728"/>
        <dbReference type="Rhea" id="RHEA-COMP:13734"/>
        <dbReference type="ChEBI" id="CHEBI:15377"/>
        <dbReference type="ChEBI" id="CHEBI:137986"/>
        <dbReference type="ChEBI" id="CHEBI:137991"/>
        <dbReference type="EC" id="3.4.15.6"/>
    </reaction>
</comment>
<dbReference type="AlphaFoldDB" id="A0A5M8QUE2"/>
<reference evidence="9 10" key="1">
    <citation type="submission" date="2019-07" db="EMBL/GenBank/DDBJ databases">
        <authorList>
            <person name="Qu J.-H."/>
        </authorList>
    </citation>
    <scope>NUCLEOTIDE SEQUENCE [LARGE SCALE GENOMIC DNA]</scope>
    <source>
        <strain evidence="9 10">MDT1-10-3</strain>
    </source>
</reference>
<dbReference type="CDD" id="cd03145">
    <property type="entry name" value="GAT1_cyanophycinase"/>
    <property type="match status" value="1"/>
</dbReference>
<keyword evidence="8" id="KW-0720">Serine protease</keyword>
<evidence type="ECO:0000256" key="8">
    <source>
        <dbReference type="ARBA" id="ARBA00022825"/>
    </source>
</evidence>
<evidence type="ECO:0000256" key="3">
    <source>
        <dbReference type="ARBA" id="ARBA00006534"/>
    </source>
</evidence>
<comment type="similarity">
    <text evidence="3">Belongs to the peptidase S51 family.</text>
</comment>
<dbReference type="GO" id="GO:0006508">
    <property type="term" value="P:proteolysis"/>
    <property type="evidence" value="ECO:0007669"/>
    <property type="project" value="UniProtKB-KW"/>
</dbReference>
<comment type="function">
    <text evidence="2">Exopeptidase that catalyzes the hydrolytic cleavage of multi-L-arginyl-poly-L-aspartic acid (cyanophycin; a water-insoluble reserve polymer) into aspartate-arginine dipeptides.</text>
</comment>
<dbReference type="EC" id="3.4.15.6" evidence="4"/>
<dbReference type="GO" id="GO:0004180">
    <property type="term" value="F:carboxypeptidase activity"/>
    <property type="evidence" value="ECO:0007669"/>
    <property type="project" value="UniProtKB-KW"/>
</dbReference>
<keyword evidence="9" id="KW-0121">Carboxypeptidase</keyword>
<dbReference type="Pfam" id="PF03575">
    <property type="entry name" value="Peptidase_S51"/>
    <property type="match status" value="1"/>
</dbReference>
<protein>
    <recommendedName>
        <fullName evidence="5">Cyanophycinase</fullName>
        <ecNumber evidence="4">3.4.15.6</ecNumber>
    </recommendedName>
</protein>
<proteinExistence type="inferred from homology"/>
<dbReference type="NCBIfam" id="TIGR02069">
    <property type="entry name" value="cyanophycinase"/>
    <property type="match status" value="1"/>
</dbReference>
<accession>A0A5M8QUE2</accession>
<name>A0A5M8QUE2_9BACT</name>
<dbReference type="EMBL" id="VKKZ01000001">
    <property type="protein sequence ID" value="KAA6438083.1"/>
    <property type="molecule type" value="Genomic_DNA"/>
</dbReference>
<evidence type="ECO:0000256" key="5">
    <source>
        <dbReference type="ARBA" id="ARBA00015719"/>
    </source>
</evidence>
<sequence length="320" mass="35534">MLACPAFLPYFRHPCPRDYVDTLGSGARPANGAGTRLLLYFPIYFMQNPRGTLIALGGGDDDGLISLIRSELCTVNSNIEVITTATLEPMESGQAYKEAFEELGCSSVRFMHIDEDNEADKPENLERIAQAEVIFFTGGNQLRLKEFLAGSKLHRLMQTRYLEEEITIAGTSAGAAAMSDRMIYEGYGYYSLMKGEVKTTDGLSFIQNVFIDTHFTERGRFGRLAHAVSKRPQFVGIGLGEETGIIIKGGQHVEVFGTGVVTIMDSSHVRYSNLEEVDEGEPIAVENLIMHLLVEGHEYCLTDRVFRKLSQQKRRTASKA</sequence>
<evidence type="ECO:0000313" key="9">
    <source>
        <dbReference type="EMBL" id="KAA6438083.1"/>
    </source>
</evidence>
<dbReference type="PANTHER" id="PTHR36175">
    <property type="entry name" value="CYANOPHYCINASE"/>
    <property type="match status" value="1"/>
</dbReference>
<dbReference type="InterPro" id="IPR011811">
    <property type="entry name" value="Peptidase_S51_cyanophycinase"/>
</dbReference>
<evidence type="ECO:0000256" key="2">
    <source>
        <dbReference type="ARBA" id="ARBA00002039"/>
    </source>
</evidence>
<dbReference type="OrthoDB" id="4841110at2"/>
<evidence type="ECO:0000256" key="1">
    <source>
        <dbReference type="ARBA" id="ARBA00001092"/>
    </source>
</evidence>
<dbReference type="PANTHER" id="PTHR36175:SF1">
    <property type="entry name" value="CYANOPHYCINASE"/>
    <property type="match status" value="1"/>
</dbReference>
<evidence type="ECO:0000256" key="7">
    <source>
        <dbReference type="ARBA" id="ARBA00022801"/>
    </source>
</evidence>
<organism evidence="9 10">
    <name type="scientific">Rufibacter glacialis</name>
    <dbReference type="NCBI Taxonomy" id="1259555"/>
    <lineage>
        <taxon>Bacteria</taxon>
        <taxon>Pseudomonadati</taxon>
        <taxon>Bacteroidota</taxon>
        <taxon>Cytophagia</taxon>
        <taxon>Cytophagales</taxon>
        <taxon>Hymenobacteraceae</taxon>
        <taxon>Rufibacter</taxon>
    </lineage>
</organism>
<comment type="caution">
    <text evidence="9">The sequence shown here is derived from an EMBL/GenBank/DDBJ whole genome shotgun (WGS) entry which is preliminary data.</text>
</comment>
<dbReference type="InterPro" id="IPR029062">
    <property type="entry name" value="Class_I_gatase-like"/>
</dbReference>
<keyword evidence="7 9" id="KW-0378">Hydrolase</keyword>
<dbReference type="SUPFAM" id="SSF52317">
    <property type="entry name" value="Class I glutamine amidotransferase-like"/>
    <property type="match status" value="1"/>
</dbReference>
<evidence type="ECO:0000313" key="10">
    <source>
        <dbReference type="Proteomes" id="UP000323866"/>
    </source>
</evidence>
<dbReference type="InterPro" id="IPR005320">
    <property type="entry name" value="Peptidase_S51"/>
</dbReference>
<evidence type="ECO:0000256" key="4">
    <source>
        <dbReference type="ARBA" id="ARBA00013115"/>
    </source>
</evidence>
<dbReference type="Proteomes" id="UP000323866">
    <property type="component" value="Unassembled WGS sequence"/>
</dbReference>
<dbReference type="Gene3D" id="3.40.50.880">
    <property type="match status" value="1"/>
</dbReference>
<gene>
    <name evidence="9" type="ORF">FOE74_00120</name>
</gene>
<reference evidence="9 10" key="2">
    <citation type="submission" date="2019-09" db="EMBL/GenBank/DDBJ databases">
        <title>A bacterium isolated from glacier soil.</title>
        <authorList>
            <person name="Liu Q."/>
        </authorList>
    </citation>
    <scope>NUCLEOTIDE SEQUENCE [LARGE SCALE GENOMIC DNA]</scope>
    <source>
        <strain evidence="9 10">MDT1-10-3</strain>
    </source>
</reference>